<name>A0A1Y2CCB8_9FUNG</name>
<reference evidence="1 2" key="1">
    <citation type="submission" date="2016-07" db="EMBL/GenBank/DDBJ databases">
        <title>Pervasive Adenine N6-methylation of Active Genes in Fungi.</title>
        <authorList>
            <consortium name="DOE Joint Genome Institute"/>
            <person name="Mondo S.J."/>
            <person name="Dannebaum R.O."/>
            <person name="Kuo R.C."/>
            <person name="Labutti K."/>
            <person name="Haridas S."/>
            <person name="Kuo A."/>
            <person name="Salamov A."/>
            <person name="Ahrendt S.R."/>
            <person name="Lipzen A."/>
            <person name="Sullivan W."/>
            <person name="Andreopoulos W.B."/>
            <person name="Clum A."/>
            <person name="Lindquist E."/>
            <person name="Daum C."/>
            <person name="Ramamoorthy G.K."/>
            <person name="Gryganskyi A."/>
            <person name="Culley D."/>
            <person name="Magnuson J.K."/>
            <person name="James T.Y."/>
            <person name="O'Malley M.A."/>
            <person name="Stajich J.E."/>
            <person name="Spatafora J.W."/>
            <person name="Visel A."/>
            <person name="Grigoriev I.V."/>
        </authorList>
    </citation>
    <scope>NUCLEOTIDE SEQUENCE [LARGE SCALE GENOMIC DNA]</scope>
    <source>
        <strain evidence="1 2">JEL800</strain>
    </source>
</reference>
<sequence length="81" mass="9495">MAIFSFVQPLAGLVLPFQQVGRLYYSSYERSFLRQWPIPKDSLPYQEACIAEFKKVFKSKTGNEWDAEEFQASQESMFDQD</sequence>
<protein>
    <submittedName>
        <fullName evidence="1">Uncharacterized protein</fullName>
    </submittedName>
</protein>
<dbReference type="AlphaFoldDB" id="A0A1Y2CCB8"/>
<gene>
    <name evidence="1" type="ORF">BCR33DRAFT_207017</name>
</gene>
<keyword evidence="2" id="KW-1185">Reference proteome</keyword>
<evidence type="ECO:0000313" key="2">
    <source>
        <dbReference type="Proteomes" id="UP000193642"/>
    </source>
</evidence>
<dbReference type="EMBL" id="MCGO01000021">
    <property type="protein sequence ID" value="ORY44690.1"/>
    <property type="molecule type" value="Genomic_DNA"/>
</dbReference>
<accession>A0A1Y2CCB8</accession>
<organism evidence="1 2">
    <name type="scientific">Rhizoclosmatium globosum</name>
    <dbReference type="NCBI Taxonomy" id="329046"/>
    <lineage>
        <taxon>Eukaryota</taxon>
        <taxon>Fungi</taxon>
        <taxon>Fungi incertae sedis</taxon>
        <taxon>Chytridiomycota</taxon>
        <taxon>Chytridiomycota incertae sedis</taxon>
        <taxon>Chytridiomycetes</taxon>
        <taxon>Chytridiales</taxon>
        <taxon>Chytriomycetaceae</taxon>
        <taxon>Rhizoclosmatium</taxon>
    </lineage>
</organism>
<evidence type="ECO:0000313" key="1">
    <source>
        <dbReference type="EMBL" id="ORY44690.1"/>
    </source>
</evidence>
<comment type="caution">
    <text evidence="1">The sequence shown here is derived from an EMBL/GenBank/DDBJ whole genome shotgun (WGS) entry which is preliminary data.</text>
</comment>
<dbReference type="Proteomes" id="UP000193642">
    <property type="component" value="Unassembled WGS sequence"/>
</dbReference>
<proteinExistence type="predicted"/>